<dbReference type="EMBL" id="JACBKZ010000014">
    <property type="protein sequence ID" value="KAF5934106.1"/>
    <property type="molecule type" value="Genomic_DNA"/>
</dbReference>
<reference evidence="2 3" key="2">
    <citation type="submission" date="2020-07" db="EMBL/GenBank/DDBJ databases">
        <title>Genome assembly of wild tea tree DASZ reveals pedigree and selection history of tea varieties.</title>
        <authorList>
            <person name="Zhang W."/>
        </authorList>
    </citation>
    <scope>NUCLEOTIDE SEQUENCE [LARGE SCALE GENOMIC DNA]</scope>
    <source>
        <strain evidence="3">cv. G240</strain>
        <tissue evidence="2">Leaf</tissue>
    </source>
</reference>
<accession>A0A7J7G4A2</accession>
<dbReference type="AlphaFoldDB" id="A0A7J7G4A2"/>
<sequence>MKTKSQNIRMHEIYISIKTIKNSKKQKDHLKMMIPDDPFKIICEDSFPVRTQLSSTVNDDYQPLICHGFCKVKALERERERERERGKGMRTERERERERDRDLADSY</sequence>
<gene>
    <name evidence="2" type="ORF">HYC85_030277</name>
</gene>
<name>A0A7J7G4A2_CAMSI</name>
<proteinExistence type="predicted"/>
<dbReference type="Proteomes" id="UP000593564">
    <property type="component" value="Unassembled WGS sequence"/>
</dbReference>
<keyword evidence="3" id="KW-1185">Reference proteome</keyword>
<evidence type="ECO:0000313" key="2">
    <source>
        <dbReference type="EMBL" id="KAF5934106.1"/>
    </source>
</evidence>
<reference evidence="3" key="1">
    <citation type="journal article" date="2020" name="Nat. Commun.">
        <title>Genome assembly of wild tea tree DASZ reveals pedigree and selection history of tea varieties.</title>
        <authorList>
            <person name="Zhang W."/>
            <person name="Zhang Y."/>
            <person name="Qiu H."/>
            <person name="Guo Y."/>
            <person name="Wan H."/>
            <person name="Zhang X."/>
            <person name="Scossa F."/>
            <person name="Alseekh S."/>
            <person name="Zhang Q."/>
            <person name="Wang P."/>
            <person name="Xu L."/>
            <person name="Schmidt M.H."/>
            <person name="Jia X."/>
            <person name="Li D."/>
            <person name="Zhu A."/>
            <person name="Guo F."/>
            <person name="Chen W."/>
            <person name="Ni D."/>
            <person name="Usadel B."/>
            <person name="Fernie A.R."/>
            <person name="Wen W."/>
        </authorList>
    </citation>
    <scope>NUCLEOTIDE SEQUENCE [LARGE SCALE GENOMIC DNA]</scope>
    <source>
        <strain evidence="3">cv. G240</strain>
    </source>
</reference>
<feature type="region of interest" description="Disordered" evidence="1">
    <location>
        <begin position="77"/>
        <end position="107"/>
    </location>
</feature>
<evidence type="ECO:0000256" key="1">
    <source>
        <dbReference type="SAM" id="MobiDB-lite"/>
    </source>
</evidence>
<comment type="caution">
    <text evidence="2">The sequence shown here is derived from an EMBL/GenBank/DDBJ whole genome shotgun (WGS) entry which is preliminary data.</text>
</comment>
<protein>
    <submittedName>
        <fullName evidence="2">Uncharacterized protein</fullName>
    </submittedName>
</protein>
<evidence type="ECO:0000313" key="3">
    <source>
        <dbReference type="Proteomes" id="UP000593564"/>
    </source>
</evidence>
<organism evidence="2 3">
    <name type="scientific">Camellia sinensis</name>
    <name type="common">Tea plant</name>
    <name type="synonym">Thea sinensis</name>
    <dbReference type="NCBI Taxonomy" id="4442"/>
    <lineage>
        <taxon>Eukaryota</taxon>
        <taxon>Viridiplantae</taxon>
        <taxon>Streptophyta</taxon>
        <taxon>Embryophyta</taxon>
        <taxon>Tracheophyta</taxon>
        <taxon>Spermatophyta</taxon>
        <taxon>Magnoliopsida</taxon>
        <taxon>eudicotyledons</taxon>
        <taxon>Gunneridae</taxon>
        <taxon>Pentapetalae</taxon>
        <taxon>asterids</taxon>
        <taxon>Ericales</taxon>
        <taxon>Theaceae</taxon>
        <taxon>Camellia</taxon>
    </lineage>
</organism>